<feature type="domain" description="Sporulation stage II protein D amidase enhancer LytB N-terminal" evidence="1">
    <location>
        <begin position="249"/>
        <end position="344"/>
    </location>
</feature>
<dbReference type="RefSeq" id="WP_353648272.1">
    <property type="nucleotide sequence ID" value="NZ_CP159218.1"/>
</dbReference>
<dbReference type="InterPro" id="IPR013693">
    <property type="entry name" value="SpoIID/LytB_N"/>
</dbReference>
<dbReference type="InterPro" id="IPR013486">
    <property type="entry name" value="SpoIID/LytB"/>
</dbReference>
<sequence>MFSTLAGPYVSSAATAATARSADLPAKGHRQLGRRAGTAAALGLAFISGLLAAPAQAAPAPAAAHAAPAASSTAVAALSRITLTGHGFGHGRGMGQYGAYGYAVAYAYPASKILARFYGGTRLVTSPVAAASQKITVRLTAWDGVNVRITSPHASFRAGGVGFPAGKVAVLQYSATTRAVTVSSTSSCTSTSVSPLARIDSGAALVTSSVVAPGADVSKMLNVCAGSVLKAYRGSLTYRSVDATNPGRRLINSVGVDDYLRGVVPREMPASWGDAAGGRGFQALQAQAVVARSYALASPPHRPYAKVCDTAVCQVYGGAGSGGRLIEDNRATRAVSATTGRVLVNSSGAIAKTEFSASTGGFSAGGVFPAVSDAGDARAPGNIYHSWTTTVPTTPLQDKYRSQIGDLKELRVTKRDSGNRRVISVRLYGTDGRYTDPISGDEIASLLGLYSNWFTVA</sequence>
<protein>
    <submittedName>
        <fullName evidence="2">SpoIID/LytB domain-containing protein</fullName>
    </submittedName>
</protein>
<accession>A0AAU8DKB2</accession>
<gene>
    <name evidence="2" type="ORF">ABLG96_15655</name>
</gene>
<evidence type="ECO:0000259" key="1">
    <source>
        <dbReference type="Pfam" id="PF08486"/>
    </source>
</evidence>
<dbReference type="NCBIfam" id="TIGR02669">
    <property type="entry name" value="SpoIID_LytB"/>
    <property type="match status" value="1"/>
</dbReference>
<dbReference type="Pfam" id="PF08486">
    <property type="entry name" value="SpoIID"/>
    <property type="match status" value="1"/>
</dbReference>
<dbReference type="AlphaFoldDB" id="A0AAU8DKB2"/>
<evidence type="ECO:0000313" key="2">
    <source>
        <dbReference type="EMBL" id="XCG62657.1"/>
    </source>
</evidence>
<dbReference type="GO" id="GO:0030435">
    <property type="term" value="P:sporulation resulting in formation of a cellular spore"/>
    <property type="evidence" value="ECO:0007669"/>
    <property type="project" value="InterPro"/>
</dbReference>
<name>A0AAU8DKB2_9ACTN</name>
<reference evidence="2" key="1">
    <citation type="submission" date="2024-05" db="EMBL/GenBank/DDBJ databases">
        <authorList>
            <person name="Cai S.Y."/>
            <person name="Jin L.M."/>
            <person name="Li H.R."/>
        </authorList>
    </citation>
    <scope>NUCLEOTIDE SEQUENCE</scope>
    <source>
        <strain evidence="2">A5-74</strain>
    </source>
</reference>
<dbReference type="EMBL" id="CP159218">
    <property type="protein sequence ID" value="XCG62657.1"/>
    <property type="molecule type" value="Genomic_DNA"/>
</dbReference>
<organism evidence="2">
    <name type="scientific">Nakamurella sp. A5-74</name>
    <dbReference type="NCBI Taxonomy" id="3158264"/>
    <lineage>
        <taxon>Bacteria</taxon>
        <taxon>Bacillati</taxon>
        <taxon>Actinomycetota</taxon>
        <taxon>Actinomycetes</taxon>
        <taxon>Nakamurellales</taxon>
        <taxon>Nakamurellaceae</taxon>
        <taxon>Nakamurella</taxon>
    </lineage>
</organism>
<proteinExistence type="predicted"/>